<feature type="region of interest" description="Disordered" evidence="2">
    <location>
        <begin position="3712"/>
        <end position="3744"/>
    </location>
</feature>
<feature type="region of interest" description="Disordered" evidence="2">
    <location>
        <begin position="1264"/>
        <end position="1302"/>
    </location>
</feature>
<feature type="region of interest" description="Disordered" evidence="2">
    <location>
        <begin position="2565"/>
        <end position="2588"/>
    </location>
</feature>
<feature type="region of interest" description="Disordered" evidence="2">
    <location>
        <begin position="841"/>
        <end position="892"/>
    </location>
</feature>
<feature type="region of interest" description="Disordered" evidence="2">
    <location>
        <begin position="298"/>
        <end position="318"/>
    </location>
</feature>
<organism evidence="3 4">
    <name type="scientific">Diacronema lutheri</name>
    <name type="common">Unicellular marine alga</name>
    <name type="synonym">Monochrysis lutheri</name>
    <dbReference type="NCBI Taxonomy" id="2081491"/>
    <lineage>
        <taxon>Eukaryota</taxon>
        <taxon>Haptista</taxon>
        <taxon>Haptophyta</taxon>
        <taxon>Pavlovophyceae</taxon>
        <taxon>Pavlovales</taxon>
        <taxon>Pavlovaceae</taxon>
        <taxon>Diacronema</taxon>
    </lineage>
</organism>
<feature type="region of interest" description="Disordered" evidence="2">
    <location>
        <begin position="3019"/>
        <end position="3045"/>
    </location>
</feature>
<evidence type="ECO:0000256" key="2">
    <source>
        <dbReference type="SAM" id="MobiDB-lite"/>
    </source>
</evidence>
<feature type="compositionally biased region" description="Gly residues" evidence="2">
    <location>
        <begin position="1551"/>
        <end position="1575"/>
    </location>
</feature>
<feature type="compositionally biased region" description="Low complexity" evidence="2">
    <location>
        <begin position="3725"/>
        <end position="3744"/>
    </location>
</feature>
<sequence>MYNFLKGAPTKARPATSGGGGGSVSAGARPTTSASPAARAAAPPAAGRAGAHARLAQNTTTTDGSEPRRADLRVGGVTWHVGDPAGDEAGGASHGPSPRPTTAAESARVDSGSGQVGGGGGGGGSVVGSVGSRPVVRSYGAAGADGQAHGVLHYGLIPPTAAELRVRGLTMAGAASGRMRAGGDAPSEASARTVFKVMPNLERRLNVHEILHHAELMLRAMASYSAHAEGMVSPHFAFERIHEVLGAQRLSSHSYSTVADSLSAVAGHLTSFGAWAKSTEAAIAGPVAAALARAEPSGFDGGPGGGGGGGGGGGAYVGDEALPLERRRELTAQAGSRAALLADTFGDSSAERADLLEAVGHWLDSSAGEMYEVMGGSDVGGQGDDDEEEEEDGALPTLALLGGDVPSSSGARTRRRSGPTPSPSSSSPFNSLLEDFELRKEAVLSAQAGLTAAARTMVASMEAEVHRAMNGRTAEAEKALDARRRADESARALADVKLALGGARAELARAHRQISAAADAVAARGTEMGGLHADVDAAKAAKAAAEDVAIAERARADAALADLVNSRAAHAAAERDGSAARLRAEAAEAELESARAQLGALASAAAERDAARAELAAASGAARAELTAASDAVRAELSAALDAARAELAARSDAARAELATALGAAAAERVRADAAAAALGGSLREANAAVAWARELREIDVALLGEALSEADGARASLAAELAATRASRAEAEAVRSELRAALTASEARAAELAEAQAVLATWTGMLTMPTTLAATAAAASARARLRSALAPSATPGHAAAPAAAAPPAPNTSPAVPQLASVATAAAAAFAKSAAAATASPSAPLTAGGTASHASPRSRISAVPPVASSAGMREDAHPSDDQRGEARTGGDTRRAALVDAGAADTADAPVAAAAPIAPVAAAAPIAATTTTERARPSARARSRPSLPPPARARVVRARESETGANVDLPGGSGASSGAGAGAGASSGAGEGAGSGAPAASHDLRAADVLSPGTAAPAIALGGVAVSTLTLDAVTDVAAEARHARREALIPLLQAAARDALELRARGMGAGHALAEASAMFVREAVSALGAAFAPGGALADDAPTADAHARVDAALVAHGARVERLRARVERAFARVRDVRTALARDAASAAQRAAAGRVAAQPAAAAESEREAERGAALASLAAALAEAEAEAEAEAGAKARAALRLARLTDATPLADVTVASELAAEQHGILLATLGGEENLARLYRGEEPLAVLEDAHRRLSGAPKRRSSADRAAALAEETETEQPAVDDAAFSRPSPPRVSISTAVSAVDGVERAPAAAAADPALAELLRNVVELCADVRETIAADAIGQQLSAAMLPPDAPDSAAAVLDGVTSLLRRVQAGMAELLARVELVEAVLLRALEAEAAGAGRDGESDGGHVARAACRALVDALADADADAASAAVAAAAAASARDTTRRWALVLLAAQSATHDGAVHRLARTEARLLAARRGAVHQAIVVSALRARALARYGQYAELRPKLARALAAVRVALLPAHARVAERALAADGGADGGGGGGSGGGGDDGGDGDGGGGAVAEYGGVRAATAADALPSGGAATAVRLRPLAGARARQSAAAVGAPFASVEALLHAVIERTVRGDAAATALLLRKQPTFTLLTLPARPPGGGGAHGTRRTGEAPMADGGGAIAELIDLAGIARLLREAGVPPHVPVLPIRAGGGGSAGAVTAHITLDALELAATRYAPAPVGGGPGRRAARFLSAAQAAGALRIAAGLWPLDRADAELGARARDGGDGGGRGARGGHRGASRAPFGFGYGEGGGSLLRLLTAMAHTLATAVRARAPVDGFAVTTSPPRSPAAGAPRALGGGIGGLSPRGVDVPAVLAPQSDGAPPALALAGSTLSRAPEVLHLLRACALDGGGALDVRALCARLRARGAHARDPLLGSGLGALTIEKLEAALARGYSGGEEIVRAGKPLALLIHAASALPPLFAEGAGAEAFVAAVVATLPAAAASHVWMLRRTALRRRLEGGALVPARDNTAEATASPPRSAEPASVGAGEATQLLPAALAALVRAGLARAGVLGGAARAHVCHAHPTLTVDDIASLGAELAPHAAARAAAAAADAVASAAAPVDDGDAGAAAGGARASSPRERAAVLASASARSLRPGELSLALRSRLSVELGLLPAHPEGARSARGGFYGWADPLALARVCGNALAPAEAARFEHALSVDALAAADEASAALAAALAAHTWPPVPRAAPAAARTSAERAARLVAVDWAAFGARAPPTAAMAAARASGGALSAAALARLPPPPLLLHPRALLGRLAAARLADHAALLVGAGGAELTPRALALAWRCLRVDGGADALDAGSARPLTRAARVTGGARSSAGTGAAAAGGRSPIGGDVLAAAATAAAAAATASRVAALGSLDLALADDDADDAACAAAGAMGGSGGHAAAEREGAAAGMAAATPIATAAAAAAAAEVAAGEAVDEAQLGALVRAALTYGPADLPELDALLRATRDALGTQPARADARLGERAAYLLAGVGAAPLLDLGRLLDDLRAGAADGGAADAADGGSPRDGADAEDDGGRAARANAALGAPGDEWEVLPGAHVTLGALRWAARTFYDAREAGDDVDGGGGGAAGGAPAEAPRVARRSGGGARPRERARRASLTVSLGALNALVRCASRAERADVPSFDEFLDTIGRSLALARHPAADAAAGALRALRRAGVAGGSPAGASSAPLVSPHAAALAAAAVPLIARSPNGQLRIDVHRVVVALRSAGVRDDARLLGPRRALRLGTLLPLARAHAGGRDGVTLAELNAVIRLADATPLPPRALLAAQPGAAGAAAAAASLGPRAATRVRAGEVSSAVALAASAADGAADAREQGFVVHGLDAIAIYDALCAQAEALEADGALPAESALCAALRAARPRLVVPAGATQWVRLRPLQRALRASGVTGVARLLGPGCALAARDLSGALLAYNDGHDDAQLSLVNEFVSRAMLPPEHEPPVPVEQRALDAPGAPAAAGASARADDGTDGGSAGAPRSSARVDALVADGGGNVALASARSVRASPLAALDSAAGVAARAAEAAAYARLALNWPTVDEALRLAPAAELAASSVARTLAALDVQGEALATDGEALDDLAALLGGADGALLRASRAPPTNGAPSVAAVPRQTRDAGMQAADEAYLAEPAARARPSTRGGDVRRLRAVGLGAPDAAAIPRAPFWSEEEALAQRARAHAAAHLRRAVTAHAHSRAAAAAAAAAAGGDADVWAADAPGRAVGGGGGGGREVGARGRYAPPALLANYPLHLQVQAALLDKAAALKAEAATASDDEAEGGADAPTDADVAAPAGGEGGAQRAEPRGVARASVRRRSDGGARALEDAAVDVGGFGLGGGAARASAAAAAAAAAAHSPPWLLLSQPRPVLDMLASPVHQPPSATGTASAYLARLPALTRVGVARNPKHHSRAVALGTRLSDGRPPPRTADGTLGGGRAGGDEAALGTPATPSGAAVARRGERGNSAATCAALSSAGGYVASASASTSALSALAASYGALSSGHPSRLADAAELDVAGGWCGFPVTGSRPATRSGPGPSPSTVSRAPTRPGGERADAALRANAPPPHVRLAPALGAELGASAPHLCAANGTGPSAQAMEPGADASTLGGLDGSLAVLSVPAELSARGAALGAPTRASAGLAAARRHAATAVDAAAGVGPAPAPNWSNDTARAPPLPADAAGAADSIA</sequence>
<feature type="region of interest" description="Disordered" evidence="2">
    <location>
        <begin position="3475"/>
        <end position="3513"/>
    </location>
</feature>
<feature type="region of interest" description="Disordered" evidence="2">
    <location>
        <begin position="372"/>
        <end position="430"/>
    </location>
</feature>
<feature type="compositionally biased region" description="Low complexity" evidence="2">
    <location>
        <begin position="3019"/>
        <end position="3030"/>
    </location>
</feature>
<feature type="coiled-coil region" evidence="1">
    <location>
        <begin position="577"/>
        <end position="604"/>
    </location>
</feature>
<dbReference type="EMBL" id="JAGTXO010000065">
    <property type="protein sequence ID" value="KAG8457698.1"/>
    <property type="molecule type" value="Genomic_DNA"/>
</dbReference>
<reference evidence="3" key="1">
    <citation type="submission" date="2021-05" db="EMBL/GenBank/DDBJ databases">
        <title>The genome of the haptophyte Pavlova lutheri (Diacronema luteri, Pavlovales) - a model for lipid biosynthesis in eukaryotic algae.</title>
        <authorList>
            <person name="Hulatt C.J."/>
            <person name="Posewitz M.C."/>
        </authorList>
    </citation>
    <scope>NUCLEOTIDE SEQUENCE</scope>
    <source>
        <strain evidence="3">NIVA-4/92</strain>
    </source>
</reference>
<evidence type="ECO:0000256" key="1">
    <source>
        <dbReference type="SAM" id="Coils"/>
    </source>
</evidence>
<feature type="region of interest" description="Disordered" evidence="2">
    <location>
        <begin position="2032"/>
        <end position="2054"/>
    </location>
</feature>
<feature type="compositionally biased region" description="Basic and acidic residues" evidence="2">
    <location>
        <begin position="873"/>
        <end position="892"/>
    </location>
</feature>
<feature type="compositionally biased region" description="Low complexity" evidence="2">
    <location>
        <begin position="2565"/>
        <end position="2574"/>
    </location>
</feature>
<feature type="compositionally biased region" description="Acidic residues" evidence="2">
    <location>
        <begin position="383"/>
        <end position="393"/>
    </location>
</feature>
<feature type="region of interest" description="Disordered" evidence="2">
    <location>
        <begin position="3330"/>
        <end position="3380"/>
    </location>
</feature>
<name>A0A8J5X219_DIALT</name>
<dbReference type="Proteomes" id="UP000751190">
    <property type="component" value="Unassembled WGS sequence"/>
</dbReference>
<dbReference type="OrthoDB" id="10692987at2759"/>
<feature type="region of interest" description="Disordered" evidence="2">
    <location>
        <begin position="928"/>
        <end position="999"/>
    </location>
</feature>
<feature type="region of interest" description="Disordered" evidence="2">
    <location>
        <begin position="3584"/>
        <end position="3610"/>
    </location>
</feature>
<dbReference type="OMA" id="WATACEC"/>
<feature type="compositionally biased region" description="Gly residues" evidence="2">
    <location>
        <begin position="971"/>
        <end position="995"/>
    </location>
</feature>
<feature type="region of interest" description="Disordered" evidence="2">
    <location>
        <begin position="1786"/>
        <end position="1808"/>
    </location>
</feature>
<feature type="coiled-coil region" evidence="1">
    <location>
        <begin position="730"/>
        <end position="757"/>
    </location>
</feature>
<gene>
    <name evidence="3" type="ORF">KFE25_001484</name>
</gene>
<feature type="compositionally biased region" description="Gly residues" evidence="2">
    <location>
        <begin position="114"/>
        <end position="126"/>
    </location>
</feature>
<feature type="compositionally biased region" description="Low complexity" evidence="2">
    <location>
        <begin position="25"/>
        <end position="50"/>
    </location>
</feature>
<proteinExistence type="predicted"/>
<keyword evidence="1" id="KW-0175">Coiled coil</keyword>
<protein>
    <submittedName>
        <fullName evidence="3">Uncharacterized protein</fullName>
    </submittedName>
</protein>
<feature type="region of interest" description="Disordered" evidence="2">
    <location>
        <begin position="1548"/>
        <end position="1575"/>
    </location>
</feature>
<feature type="region of interest" description="Disordered" evidence="2">
    <location>
        <begin position="790"/>
        <end position="817"/>
    </location>
</feature>
<feature type="compositionally biased region" description="Low complexity" evidence="2">
    <location>
        <begin position="790"/>
        <end position="805"/>
    </location>
</feature>
<feature type="region of interest" description="Disordered" evidence="2">
    <location>
        <begin position="1"/>
        <end position="129"/>
    </location>
</feature>
<feature type="compositionally biased region" description="Low complexity" evidence="2">
    <location>
        <begin position="3340"/>
        <end position="3353"/>
    </location>
</feature>
<evidence type="ECO:0000313" key="4">
    <source>
        <dbReference type="Proteomes" id="UP000751190"/>
    </source>
</evidence>
<comment type="caution">
    <text evidence="3">The sequence shown here is derived from an EMBL/GenBank/DDBJ whole genome shotgun (WGS) entry which is preliminary data.</text>
</comment>
<feature type="region of interest" description="Disordered" evidence="2">
    <location>
        <begin position="2634"/>
        <end position="2667"/>
    </location>
</feature>
<evidence type="ECO:0000313" key="3">
    <source>
        <dbReference type="EMBL" id="KAG8457698.1"/>
    </source>
</evidence>
<keyword evidence="4" id="KW-1185">Reference proteome</keyword>
<feature type="compositionally biased region" description="Gly residues" evidence="2">
    <location>
        <begin position="299"/>
        <end position="316"/>
    </location>
</feature>
<accession>A0A8J5X219</accession>